<proteinExistence type="predicted"/>
<accession>A0A731YH97</accession>
<dbReference type="InterPro" id="IPR045644">
    <property type="entry name" value="DUF6404"/>
</dbReference>
<name>A0A731YH97_SALET</name>
<gene>
    <name evidence="2" type="ORF">G4H14_004612</name>
</gene>
<keyword evidence="1" id="KW-1133">Transmembrane helix</keyword>
<keyword evidence="1" id="KW-0812">Transmembrane</keyword>
<sequence length="104" mass="11992">MIAISCCHLILYCNTFLQCTRSHRYVGTGIVAQTFVYARRWEGRKVGSYRSYPVTTPIYWGPSGMVAGEAIIISITGGFWFGLLMASFHWWRRKVNRLPPWDNV</sequence>
<protein>
    <submittedName>
        <fullName evidence="2">Uncharacterized protein</fullName>
    </submittedName>
</protein>
<evidence type="ECO:0000256" key="1">
    <source>
        <dbReference type="SAM" id="Phobius"/>
    </source>
</evidence>
<reference evidence="2" key="1">
    <citation type="journal article" date="2018" name="Genome Biol.">
        <title>SKESA: strategic k-mer extension for scrupulous assemblies.</title>
        <authorList>
            <person name="Souvorov A."/>
            <person name="Agarwala R."/>
            <person name="Lipman D.J."/>
        </authorList>
    </citation>
    <scope>NUCLEOTIDE SEQUENCE</scope>
    <source>
        <strain evidence="2">M255</strain>
    </source>
</reference>
<feature type="transmembrane region" description="Helical" evidence="1">
    <location>
        <begin position="70"/>
        <end position="91"/>
    </location>
</feature>
<evidence type="ECO:0000313" key="2">
    <source>
        <dbReference type="EMBL" id="HAE4776238.1"/>
    </source>
</evidence>
<dbReference type="Pfam" id="PF19942">
    <property type="entry name" value="DUF6404"/>
    <property type="match status" value="1"/>
</dbReference>
<reference evidence="2" key="2">
    <citation type="submission" date="2018-07" db="EMBL/GenBank/DDBJ databases">
        <authorList>
            <consortium name="NCBI Pathogen Detection Project"/>
        </authorList>
    </citation>
    <scope>NUCLEOTIDE SEQUENCE</scope>
    <source>
        <strain evidence="2">M255</strain>
    </source>
</reference>
<comment type="caution">
    <text evidence="2">The sequence shown here is derived from an EMBL/GenBank/DDBJ whole genome shotgun (WGS) entry which is preliminary data.</text>
</comment>
<dbReference type="AlphaFoldDB" id="A0A731YH97"/>
<organism evidence="2">
    <name type="scientific">Salmonella enterica subsp. enterica serovar Poona</name>
    <dbReference type="NCBI Taxonomy" id="436295"/>
    <lineage>
        <taxon>Bacteria</taxon>
        <taxon>Pseudomonadati</taxon>
        <taxon>Pseudomonadota</taxon>
        <taxon>Gammaproteobacteria</taxon>
        <taxon>Enterobacterales</taxon>
        <taxon>Enterobacteriaceae</taxon>
        <taxon>Salmonella</taxon>
    </lineage>
</organism>
<dbReference type="EMBL" id="DAASBB010000051">
    <property type="protein sequence ID" value="HAE4776238.1"/>
    <property type="molecule type" value="Genomic_DNA"/>
</dbReference>
<keyword evidence="1" id="KW-0472">Membrane</keyword>